<accession>A0A0M3HRN3</accession>
<dbReference type="AlphaFoldDB" id="A0A0M3HRN3"/>
<evidence type="ECO:0000256" key="3">
    <source>
        <dbReference type="ARBA" id="ARBA00023125"/>
    </source>
</evidence>
<evidence type="ECO:0000259" key="8">
    <source>
        <dbReference type="PROSITE" id="PS50960"/>
    </source>
</evidence>
<proteinExistence type="predicted"/>
<feature type="region of interest" description="Disordered" evidence="7">
    <location>
        <begin position="82"/>
        <end position="103"/>
    </location>
</feature>
<feature type="domain" description="HTH psq-type" evidence="8">
    <location>
        <begin position="561"/>
        <end position="613"/>
    </location>
</feature>
<dbReference type="SUPFAM" id="SSF46689">
    <property type="entry name" value="Homeodomain-like"/>
    <property type="match status" value="2"/>
</dbReference>
<evidence type="ECO:0000256" key="4">
    <source>
        <dbReference type="ARBA" id="ARBA00023163"/>
    </source>
</evidence>
<name>A0A0M3HRN3_ASCLU</name>
<evidence type="ECO:0000256" key="6">
    <source>
        <dbReference type="PROSITE-ProRule" id="PRU00320"/>
    </source>
</evidence>
<comment type="subcellular location">
    <subcellularLocation>
        <location evidence="1 6">Nucleus</location>
    </subcellularLocation>
</comment>
<evidence type="ECO:0000256" key="1">
    <source>
        <dbReference type="ARBA" id="ARBA00004123"/>
    </source>
</evidence>
<dbReference type="PANTHER" id="PTHR21545">
    <property type="entry name" value="TRANSCRIPTION FACTOR MLR1/2"/>
    <property type="match status" value="1"/>
</dbReference>
<reference evidence="10" key="1">
    <citation type="submission" date="2016-03" db="UniProtKB">
        <authorList>
            <consortium name="WormBaseParasite"/>
        </authorList>
    </citation>
    <scope>IDENTIFICATION</scope>
</reference>
<organism evidence="9 10">
    <name type="scientific">Ascaris lumbricoides</name>
    <name type="common">Giant roundworm</name>
    <dbReference type="NCBI Taxonomy" id="6252"/>
    <lineage>
        <taxon>Eukaryota</taxon>
        <taxon>Metazoa</taxon>
        <taxon>Ecdysozoa</taxon>
        <taxon>Nematoda</taxon>
        <taxon>Chromadorea</taxon>
        <taxon>Rhabditida</taxon>
        <taxon>Spirurina</taxon>
        <taxon>Ascaridomorpha</taxon>
        <taxon>Ascaridoidea</taxon>
        <taxon>Ascarididae</taxon>
        <taxon>Ascaris</taxon>
    </lineage>
</organism>
<feature type="region of interest" description="Disordered" evidence="7">
    <location>
        <begin position="538"/>
        <end position="572"/>
    </location>
</feature>
<feature type="compositionally biased region" description="Polar residues" evidence="7">
    <location>
        <begin position="442"/>
        <end position="451"/>
    </location>
</feature>
<dbReference type="Proteomes" id="UP000036681">
    <property type="component" value="Unplaced"/>
</dbReference>
<evidence type="ECO:0000313" key="9">
    <source>
        <dbReference type="Proteomes" id="UP000036681"/>
    </source>
</evidence>
<dbReference type="PROSITE" id="PS50960">
    <property type="entry name" value="HTH_PSQ"/>
    <property type="match status" value="1"/>
</dbReference>
<dbReference type="GO" id="GO:0005634">
    <property type="term" value="C:nucleus"/>
    <property type="evidence" value="ECO:0007669"/>
    <property type="project" value="UniProtKB-SubCell"/>
</dbReference>
<protein>
    <submittedName>
        <fullName evidence="10">HTH psq-type domain-containing protein</fullName>
    </submittedName>
</protein>
<dbReference type="GO" id="GO:0006357">
    <property type="term" value="P:regulation of transcription by RNA polymerase II"/>
    <property type="evidence" value="ECO:0007669"/>
    <property type="project" value="TreeGrafter"/>
</dbReference>
<dbReference type="WBParaSite" id="ALUE_0000499101-mRNA-1">
    <property type="protein sequence ID" value="ALUE_0000499101-mRNA-1"/>
    <property type="gene ID" value="ALUE_0000499101"/>
</dbReference>
<evidence type="ECO:0000256" key="2">
    <source>
        <dbReference type="ARBA" id="ARBA00023015"/>
    </source>
</evidence>
<keyword evidence="4" id="KW-0804">Transcription</keyword>
<feature type="region of interest" description="Disordered" evidence="7">
    <location>
        <begin position="428"/>
        <end position="461"/>
    </location>
</feature>
<keyword evidence="2" id="KW-0805">Transcription regulation</keyword>
<evidence type="ECO:0000256" key="7">
    <source>
        <dbReference type="SAM" id="MobiDB-lite"/>
    </source>
</evidence>
<dbReference type="PANTHER" id="PTHR21545:SF13">
    <property type="entry name" value="ECDYSONE-INDUCED PROTEIN 93F, ISOFORM C"/>
    <property type="match status" value="1"/>
</dbReference>
<dbReference type="Gene3D" id="1.10.10.60">
    <property type="entry name" value="Homeodomain-like"/>
    <property type="match status" value="2"/>
</dbReference>
<dbReference type="FunFam" id="1.10.10.60:FF:000019">
    <property type="entry name" value="Ligand-dependent corepressor isoform 1"/>
    <property type="match status" value="1"/>
</dbReference>
<dbReference type="InterPro" id="IPR007889">
    <property type="entry name" value="HTH_Psq"/>
</dbReference>
<keyword evidence="9" id="KW-1185">Reference proteome</keyword>
<keyword evidence="3 6" id="KW-0238">DNA-binding</keyword>
<evidence type="ECO:0000256" key="5">
    <source>
        <dbReference type="ARBA" id="ARBA00023242"/>
    </source>
</evidence>
<dbReference type="GO" id="GO:0003677">
    <property type="term" value="F:DNA binding"/>
    <property type="evidence" value="ECO:0007669"/>
    <property type="project" value="UniProtKB-UniRule"/>
</dbReference>
<feature type="DNA-binding region" description="H-T-H motif" evidence="6">
    <location>
        <begin position="589"/>
        <end position="609"/>
    </location>
</feature>
<evidence type="ECO:0000313" key="10">
    <source>
        <dbReference type="WBParaSite" id="ALUE_0000499101-mRNA-1"/>
    </source>
</evidence>
<feature type="region of interest" description="Disordered" evidence="7">
    <location>
        <begin position="614"/>
        <end position="670"/>
    </location>
</feature>
<feature type="compositionally biased region" description="Low complexity" evidence="7">
    <location>
        <begin position="639"/>
        <end position="657"/>
    </location>
</feature>
<sequence length="670" mass="72726">MMLFVGLEQVSRRLSSKRVECSTVADLISSALASGVLEKVDEHFSKQEDWSPSDICPICCGKRAGAAEDLDKMLTDSLPQSEINDAVGGDEGERATTTASLPIYNSSSRGSGKVVSSNEAAIADNHMPPANGHLAQAFSHLLHPPMFPTMPHFLSFSEMANQFYIHNLLQWGASGMIHPSYFDSPQVMPGVIPTLGRPSTRNRYLSAVKAGTLLQSQDSFDVIPPFSSQYLAIANAVNKAQQPVNTACPMLPPRSYESNINSFAGQQTGASSISSGSVSNIANVFERKEVSNAETNLVDEQPLDLSSKRALQAATQSAASSVLKLREGKRHRATPLPIASDTKPQEESLLPAVQDAEKDRSTPSVCMSSVTTLTVTVNSKRNYSQADLDAAVKDIRCGRLGTRRASVVYGIPRSTLRNKIYKLEAAEELSGEPSQYKRRRATGQSSTSKSEATVEQKKAAPCMNLKTDTTLTSVDDSPRTHDVAIRSRPPSIAAVNSPTGNATNWEHGCDSPATSEWNRAVWSPFARHQTNEGNGAVIEEKKNSQSPANNTESHSDWKRSRPKRGQYRKYDKDALDEAVKSVRRGEMSVHRAGSFYGVPHSTLEYKVKERNLLRTKNRQKSLDDNSSEFGGSDNGQTVRSSRSSTPAHSTSPTPADSMGSVRPPTAIVQS</sequence>
<keyword evidence="5 6" id="KW-0539">Nucleus</keyword>
<dbReference type="InterPro" id="IPR009057">
    <property type="entry name" value="Homeodomain-like_sf"/>
</dbReference>
<dbReference type="Pfam" id="PF05225">
    <property type="entry name" value="HTH_psq"/>
    <property type="match status" value="2"/>
</dbReference>
<feature type="region of interest" description="Disordered" evidence="7">
    <location>
        <begin position="322"/>
        <end position="347"/>
    </location>
</feature>